<proteinExistence type="predicted"/>
<accession>K5E3F7</accession>
<dbReference type="AlphaFoldDB" id="K5E3F7"/>
<reference evidence="1 2" key="1">
    <citation type="journal article" date="2013" name="Mar. Genomics">
        <title>Expression of sulfatases in Rhodopirellula baltica and the diversity of sulfatases in the genus Rhodopirellula.</title>
        <authorList>
            <person name="Wegner C.E."/>
            <person name="Richter-Heitmann T."/>
            <person name="Klindworth A."/>
            <person name="Klockow C."/>
            <person name="Richter M."/>
            <person name="Achstetter T."/>
            <person name="Glockner F.O."/>
            <person name="Harder J."/>
        </authorList>
    </citation>
    <scope>NUCLEOTIDE SEQUENCE [LARGE SCALE GENOMIC DNA]</scope>
    <source>
        <strain evidence="1 2">SH28</strain>
    </source>
</reference>
<dbReference type="Proteomes" id="UP000007993">
    <property type="component" value="Unassembled WGS sequence"/>
</dbReference>
<comment type="caution">
    <text evidence="1">The sequence shown here is derived from an EMBL/GenBank/DDBJ whole genome shotgun (WGS) entry which is preliminary data.</text>
</comment>
<sequence length="35" mass="3785">MKLSKANMPGSPERFAGQYWAGLCLGTAATARWLT</sequence>
<name>K5E3F7_RHOBT</name>
<organism evidence="1 2">
    <name type="scientific">Rhodopirellula baltica SH28</name>
    <dbReference type="NCBI Taxonomy" id="993517"/>
    <lineage>
        <taxon>Bacteria</taxon>
        <taxon>Pseudomonadati</taxon>
        <taxon>Planctomycetota</taxon>
        <taxon>Planctomycetia</taxon>
        <taxon>Pirellulales</taxon>
        <taxon>Pirellulaceae</taxon>
        <taxon>Rhodopirellula</taxon>
    </lineage>
</organism>
<gene>
    <name evidence="1" type="ORF">RBSH_04383</name>
</gene>
<evidence type="ECO:0000313" key="2">
    <source>
        <dbReference type="Proteomes" id="UP000007993"/>
    </source>
</evidence>
<protein>
    <submittedName>
        <fullName evidence="1">Uncharacterized protein</fullName>
    </submittedName>
</protein>
<dbReference type="EMBL" id="AMCW01000128">
    <property type="protein sequence ID" value="EKK00296.1"/>
    <property type="molecule type" value="Genomic_DNA"/>
</dbReference>
<evidence type="ECO:0000313" key="1">
    <source>
        <dbReference type="EMBL" id="EKK00296.1"/>
    </source>
</evidence>